<comment type="function">
    <text evidence="10">Hydrolyzes the pyrophosphate bond of UDP-2,3-diacylglucosamine to yield 2,3-diacylglucosamine 1-phosphate (lipid X) and UMP by catalyzing the attack of water at the alpha-P atom. Involved in the biosynthesis of lipid A, a phosphorylated glycolipid that anchors the lipopolysaccharide to the outer membrane of the cell.</text>
</comment>
<feature type="binding site" evidence="10">
    <location>
        <position position="115"/>
    </location>
    <ligand>
        <name>Mn(2+)</name>
        <dbReference type="ChEBI" id="CHEBI:29035"/>
        <label>2</label>
    </ligand>
</feature>
<organism evidence="12 13">
    <name type="scientific">Acidihalobacter ferrooxydans</name>
    <dbReference type="NCBI Taxonomy" id="1765967"/>
    <lineage>
        <taxon>Bacteria</taxon>
        <taxon>Pseudomonadati</taxon>
        <taxon>Pseudomonadota</taxon>
        <taxon>Gammaproteobacteria</taxon>
        <taxon>Chromatiales</taxon>
        <taxon>Ectothiorhodospiraceae</taxon>
        <taxon>Acidihalobacter</taxon>
    </lineage>
</organism>
<keyword evidence="5 10" id="KW-0479">Metal-binding</keyword>
<feature type="binding site" evidence="10">
    <location>
        <position position="196"/>
    </location>
    <ligand>
        <name>substrate</name>
    </ligand>
</feature>
<dbReference type="AlphaFoldDB" id="A0A1P8UER6"/>
<comment type="subcellular location">
    <subcellularLocation>
        <location evidence="10">Cell inner membrane</location>
        <topology evidence="10">Peripheral membrane protein</topology>
        <orientation evidence="10">Cytoplasmic side</orientation>
    </subcellularLocation>
</comment>
<dbReference type="EC" id="3.6.1.54" evidence="10"/>
<keyword evidence="7 10" id="KW-0443">Lipid metabolism</keyword>
<evidence type="ECO:0000256" key="5">
    <source>
        <dbReference type="ARBA" id="ARBA00022723"/>
    </source>
</evidence>
<comment type="pathway">
    <text evidence="10">Glycolipid biosynthesis; lipid IV(A) biosynthesis; lipid IV(A) from (3R)-3-hydroxytetradecanoyl-[acyl-carrier-protein] and UDP-N-acetyl-alpha-D-glucosamine: step 4/6.</text>
</comment>
<dbReference type="OrthoDB" id="9783283at2"/>
<dbReference type="GO" id="GO:0030145">
    <property type="term" value="F:manganese ion binding"/>
    <property type="evidence" value="ECO:0007669"/>
    <property type="project" value="UniProtKB-UniRule"/>
</dbReference>
<feature type="binding site" evidence="10">
    <location>
        <position position="198"/>
    </location>
    <ligand>
        <name>Mn(2+)</name>
        <dbReference type="ChEBI" id="CHEBI:29035"/>
        <label>1</label>
    </ligand>
</feature>
<protein>
    <recommendedName>
        <fullName evidence="10">UDP-2,3-diacylglucosamine hydrolase</fullName>
        <ecNumber evidence="10">3.6.1.54</ecNumber>
    </recommendedName>
    <alternativeName>
        <fullName evidence="10">UDP-2,3-diacylglucosamine diphosphatase</fullName>
    </alternativeName>
</protein>
<keyword evidence="9 10" id="KW-0464">Manganese</keyword>
<evidence type="ECO:0000256" key="2">
    <source>
        <dbReference type="ARBA" id="ARBA00022516"/>
    </source>
</evidence>
<dbReference type="InterPro" id="IPR043461">
    <property type="entry name" value="LpxH-like"/>
</dbReference>
<dbReference type="NCBIfam" id="NF003743">
    <property type="entry name" value="PRK05340.1"/>
    <property type="match status" value="1"/>
</dbReference>
<dbReference type="GO" id="GO:0008758">
    <property type="term" value="F:UDP-2,3-diacylglucosamine hydrolase activity"/>
    <property type="evidence" value="ECO:0007669"/>
    <property type="project" value="UniProtKB-UniRule"/>
</dbReference>
<dbReference type="InterPro" id="IPR029052">
    <property type="entry name" value="Metallo-depent_PP-like"/>
</dbReference>
<feature type="binding site" evidence="10">
    <location>
        <position position="165"/>
    </location>
    <ligand>
        <name>substrate</name>
    </ligand>
</feature>
<feature type="binding site" evidence="10">
    <location>
        <position position="42"/>
    </location>
    <ligand>
        <name>Mn(2+)</name>
        <dbReference type="ChEBI" id="CHEBI:29035"/>
        <label>1</label>
    </ligand>
</feature>
<dbReference type="HAMAP" id="MF_00575">
    <property type="entry name" value="LpxH"/>
    <property type="match status" value="1"/>
</dbReference>
<evidence type="ECO:0000256" key="10">
    <source>
        <dbReference type="HAMAP-Rule" id="MF_00575"/>
    </source>
</evidence>
<dbReference type="SUPFAM" id="SSF56300">
    <property type="entry name" value="Metallo-dependent phosphatases"/>
    <property type="match status" value="1"/>
</dbReference>
<feature type="domain" description="Calcineurin-like phosphoesterase" evidence="11">
    <location>
        <begin position="5"/>
        <end position="200"/>
    </location>
</feature>
<feature type="binding site" evidence="10">
    <location>
        <position position="42"/>
    </location>
    <ligand>
        <name>Mn(2+)</name>
        <dbReference type="ChEBI" id="CHEBI:29035"/>
        <label>2</label>
    </ligand>
</feature>
<comment type="catalytic activity">
    <reaction evidence="10">
        <text>UDP-2-N,3-O-bis[(3R)-3-hydroxytetradecanoyl]-alpha-D-glucosamine + H2O = 2-N,3-O-bis[(3R)-3-hydroxytetradecanoyl]-alpha-D-glucosaminyl 1-phosphate + UMP + 2 H(+)</text>
        <dbReference type="Rhea" id="RHEA:25213"/>
        <dbReference type="ChEBI" id="CHEBI:15377"/>
        <dbReference type="ChEBI" id="CHEBI:15378"/>
        <dbReference type="ChEBI" id="CHEBI:57865"/>
        <dbReference type="ChEBI" id="CHEBI:57957"/>
        <dbReference type="ChEBI" id="CHEBI:78847"/>
        <dbReference type="EC" id="3.6.1.54"/>
    </reaction>
</comment>
<evidence type="ECO:0000256" key="9">
    <source>
        <dbReference type="ARBA" id="ARBA00023211"/>
    </source>
</evidence>
<feature type="binding site" evidence="10">
    <location>
        <position position="80"/>
    </location>
    <ligand>
        <name>Mn(2+)</name>
        <dbReference type="ChEBI" id="CHEBI:29035"/>
        <label>2</label>
    </ligand>
</feature>
<evidence type="ECO:0000256" key="6">
    <source>
        <dbReference type="ARBA" id="ARBA00022801"/>
    </source>
</evidence>
<reference evidence="12 13" key="1">
    <citation type="submission" date="2017-01" db="EMBL/GenBank/DDBJ databases">
        <title>Draft sequence of Acidihalobacter ferrooxidans strain DSM 14175 (strain V8).</title>
        <authorList>
            <person name="Khaleque H.N."/>
            <person name="Ramsay J.P."/>
            <person name="Murphy R.J.T."/>
            <person name="Kaksonen A.H."/>
            <person name="Boxall N.J."/>
            <person name="Watkin E.L.J."/>
        </authorList>
    </citation>
    <scope>NUCLEOTIDE SEQUENCE [LARGE SCALE GENOMIC DNA]</scope>
    <source>
        <strain evidence="12 13">V8</strain>
    </source>
</reference>
<proteinExistence type="inferred from homology"/>
<evidence type="ECO:0000256" key="7">
    <source>
        <dbReference type="ARBA" id="ARBA00023098"/>
    </source>
</evidence>
<keyword evidence="6 10" id="KW-0378">Hydrolase</keyword>
<keyword evidence="1 10" id="KW-1003">Cell membrane</keyword>
<evidence type="ECO:0000256" key="8">
    <source>
        <dbReference type="ARBA" id="ARBA00023136"/>
    </source>
</evidence>
<dbReference type="KEGG" id="afy:BW247_03890"/>
<accession>A0A1P8UER6</accession>
<dbReference type="STRING" id="1765967.BW247_03890"/>
<name>A0A1P8UER6_9GAMM</name>
<keyword evidence="13" id="KW-1185">Reference proteome</keyword>
<comment type="similarity">
    <text evidence="10">Belongs to the LpxH family.</text>
</comment>
<dbReference type="Pfam" id="PF00149">
    <property type="entry name" value="Metallophos"/>
    <property type="match status" value="1"/>
</dbReference>
<evidence type="ECO:0000256" key="4">
    <source>
        <dbReference type="ARBA" id="ARBA00022556"/>
    </source>
</evidence>
<dbReference type="UniPathway" id="UPA00359">
    <property type="reaction ID" value="UER00480"/>
</dbReference>
<keyword evidence="4 10" id="KW-0441">Lipid A biosynthesis</keyword>
<dbReference type="RefSeq" id="WP_076835875.1">
    <property type="nucleotide sequence ID" value="NZ_CP019434.1"/>
</dbReference>
<evidence type="ECO:0000259" key="11">
    <source>
        <dbReference type="Pfam" id="PF00149"/>
    </source>
</evidence>
<keyword evidence="3 10" id="KW-0997">Cell inner membrane</keyword>
<dbReference type="PANTHER" id="PTHR34990:SF1">
    <property type="entry name" value="UDP-2,3-DIACYLGLUCOSAMINE HYDROLASE"/>
    <property type="match status" value="1"/>
</dbReference>
<feature type="binding site" evidence="10">
    <location>
        <position position="196"/>
    </location>
    <ligand>
        <name>Mn(2+)</name>
        <dbReference type="ChEBI" id="CHEBI:29035"/>
        <label>2</label>
    </ligand>
</feature>
<feature type="binding site" evidence="10">
    <location>
        <position position="123"/>
    </location>
    <ligand>
        <name>substrate</name>
    </ligand>
</feature>
<evidence type="ECO:0000313" key="13">
    <source>
        <dbReference type="Proteomes" id="UP000243807"/>
    </source>
</evidence>
<dbReference type="Proteomes" id="UP000243807">
    <property type="component" value="Chromosome"/>
</dbReference>
<dbReference type="PANTHER" id="PTHR34990">
    <property type="entry name" value="UDP-2,3-DIACYLGLUCOSAMINE HYDROLASE-RELATED"/>
    <property type="match status" value="1"/>
</dbReference>
<evidence type="ECO:0000313" key="12">
    <source>
        <dbReference type="EMBL" id="APZ42337.1"/>
    </source>
</evidence>
<dbReference type="GO" id="GO:0019897">
    <property type="term" value="C:extrinsic component of plasma membrane"/>
    <property type="evidence" value="ECO:0007669"/>
    <property type="project" value="UniProtKB-UniRule"/>
</dbReference>
<sequence length="243" mass="26853">MAETLFISDLHLDPSRPEVIDLLTRFMTERAAQAEGLYILGDLFEYWIGDDDVRPGLEPVIDALRRLTDGGVSAYFMAGNRDFLVGEGFAAATGCTLLDDPASIDLYGVPTLLMHGDTLCTDDVTYMQLRKQLRDPAFQAGFLALPVAQRRVQAEALRRQSREATSTKAMDIMDVNADAVCDALRSHGVHRLIHGHTHRPASHTLAIDGQPAERIVLGDWYTQGSVLSVTPRGHVLETLDIRR</sequence>
<dbReference type="GO" id="GO:0005737">
    <property type="term" value="C:cytoplasm"/>
    <property type="evidence" value="ECO:0007669"/>
    <property type="project" value="InterPro"/>
</dbReference>
<feature type="binding site" evidence="10">
    <location>
        <position position="9"/>
    </location>
    <ligand>
        <name>Mn(2+)</name>
        <dbReference type="ChEBI" id="CHEBI:29035"/>
        <label>1</label>
    </ligand>
</feature>
<dbReference type="Gene3D" id="3.60.21.10">
    <property type="match status" value="1"/>
</dbReference>
<evidence type="ECO:0000256" key="3">
    <source>
        <dbReference type="ARBA" id="ARBA00022519"/>
    </source>
</evidence>
<dbReference type="NCBIfam" id="TIGR01854">
    <property type="entry name" value="lipid_A_lpxH"/>
    <property type="match status" value="1"/>
</dbReference>
<gene>
    <name evidence="10" type="primary">lpxH</name>
    <name evidence="12" type="ORF">BW247_03890</name>
</gene>
<feature type="binding site" evidence="10">
    <location>
        <position position="11"/>
    </location>
    <ligand>
        <name>Mn(2+)</name>
        <dbReference type="ChEBI" id="CHEBI:29035"/>
        <label>1</label>
    </ligand>
</feature>
<keyword evidence="8 10" id="KW-0472">Membrane</keyword>
<comment type="cofactor">
    <cofactor evidence="10">
        <name>Mn(2+)</name>
        <dbReference type="ChEBI" id="CHEBI:29035"/>
    </cofactor>
    <text evidence="10">Binds 2 Mn(2+) ions per subunit in a binuclear metal center.</text>
</comment>
<feature type="binding site" evidence="10">
    <location>
        <position position="168"/>
    </location>
    <ligand>
        <name>substrate</name>
    </ligand>
</feature>
<dbReference type="EMBL" id="CP019434">
    <property type="protein sequence ID" value="APZ42337.1"/>
    <property type="molecule type" value="Genomic_DNA"/>
</dbReference>
<feature type="binding site" evidence="10">
    <location>
        <position position="161"/>
    </location>
    <ligand>
        <name>substrate</name>
    </ligand>
</feature>
<dbReference type="InterPro" id="IPR010138">
    <property type="entry name" value="UDP-diacylglucosamine_Hdrlase"/>
</dbReference>
<dbReference type="CDD" id="cd07398">
    <property type="entry name" value="MPP_YbbF-LpxH"/>
    <property type="match status" value="1"/>
</dbReference>
<keyword evidence="2 10" id="KW-0444">Lipid biosynthesis</keyword>
<evidence type="ECO:0000256" key="1">
    <source>
        <dbReference type="ARBA" id="ARBA00022475"/>
    </source>
</evidence>
<dbReference type="GO" id="GO:0009245">
    <property type="term" value="P:lipid A biosynthetic process"/>
    <property type="evidence" value="ECO:0007669"/>
    <property type="project" value="UniProtKB-UniRule"/>
</dbReference>
<dbReference type="InterPro" id="IPR004843">
    <property type="entry name" value="Calcineurin-like_PHP"/>
</dbReference>
<feature type="binding site" evidence="10">
    <location>
        <begin position="80"/>
        <end position="81"/>
    </location>
    <ligand>
        <name>substrate</name>
    </ligand>
</feature>